<dbReference type="InterPro" id="IPR017521">
    <property type="entry name" value="Sugar_tfrase_PEP-CTERM_Stp1"/>
</dbReference>
<dbReference type="GO" id="GO:0016757">
    <property type="term" value="F:glycosyltransferase activity"/>
    <property type="evidence" value="ECO:0007669"/>
    <property type="project" value="TreeGrafter"/>
</dbReference>
<dbReference type="NCBIfam" id="TIGR03087">
    <property type="entry name" value="stp1"/>
    <property type="match status" value="1"/>
</dbReference>
<organism evidence="1 2">
    <name type="scientific">Massilia horti</name>
    <dbReference type="NCBI Taxonomy" id="2562153"/>
    <lineage>
        <taxon>Bacteria</taxon>
        <taxon>Pseudomonadati</taxon>
        <taxon>Pseudomonadota</taxon>
        <taxon>Betaproteobacteria</taxon>
        <taxon>Burkholderiales</taxon>
        <taxon>Oxalobacteraceae</taxon>
        <taxon>Telluria group</taxon>
        <taxon>Massilia</taxon>
    </lineage>
</organism>
<keyword evidence="1" id="KW-0808">Transferase</keyword>
<reference evidence="1 2" key="1">
    <citation type="submission" date="2019-03" db="EMBL/GenBank/DDBJ databases">
        <title>Draft genome of Massilia hortus sp. nov., a novel bacterial species of the Oxalobacteraceae family.</title>
        <authorList>
            <person name="Peta V."/>
            <person name="Raths R."/>
            <person name="Bucking H."/>
        </authorList>
    </citation>
    <scope>NUCLEOTIDE SEQUENCE [LARGE SCALE GENOMIC DNA]</scope>
    <source>
        <strain evidence="1 2">ONC3</strain>
    </source>
</reference>
<gene>
    <name evidence="1" type="ORF">E4O92_02255</name>
</gene>
<dbReference type="AlphaFoldDB" id="A0A4Y9T4X4"/>
<dbReference type="RefSeq" id="WP_135188121.1">
    <property type="nucleotide sequence ID" value="NZ_SPUM01000011.1"/>
</dbReference>
<proteinExistence type="predicted"/>
<name>A0A4Y9T4X4_9BURK</name>
<accession>A0A4Y9T4X4</accession>
<evidence type="ECO:0000313" key="2">
    <source>
        <dbReference type="Proteomes" id="UP000297258"/>
    </source>
</evidence>
<comment type="caution">
    <text evidence="1">The sequence shown here is derived from an EMBL/GenBank/DDBJ whole genome shotgun (WGS) entry which is preliminary data.</text>
</comment>
<protein>
    <submittedName>
        <fullName evidence="1">TIGR03087 family PEP-CTERM/XrtA system glycosyltransferase</fullName>
    </submittedName>
</protein>
<dbReference type="PANTHER" id="PTHR12526:SF600">
    <property type="entry name" value="GLYCOSYL TRANSFERASE GROUP 1"/>
    <property type="match status" value="1"/>
</dbReference>
<dbReference type="EMBL" id="SPUM01000011">
    <property type="protein sequence ID" value="TFW35386.1"/>
    <property type="molecule type" value="Genomic_DNA"/>
</dbReference>
<dbReference type="SUPFAM" id="SSF53756">
    <property type="entry name" value="UDP-Glycosyltransferase/glycogen phosphorylase"/>
    <property type="match status" value="1"/>
</dbReference>
<keyword evidence="2" id="KW-1185">Reference proteome</keyword>
<dbReference type="Pfam" id="PF13692">
    <property type="entry name" value="Glyco_trans_1_4"/>
    <property type="match status" value="1"/>
</dbReference>
<dbReference type="Gene3D" id="3.40.50.2000">
    <property type="entry name" value="Glycogen Phosphorylase B"/>
    <property type="match status" value="2"/>
</dbReference>
<sequence length="414" mass="45172">MSAALLPLAAQPELLLLAPSLPAPIDRGERLRWYHMLRYLSQHYRVHLGCFIDERHDRAHISRIKALCYETCLVPIPRTARLASLHWLGRARTAAIARQPDPAIASWTERLLRRHPIQAVLACSARMGAYLAPAAGCLRVVDLVDVESDQRRHAASRLRWPLAALARRDATRLLDHERTLARSADHLLFAANGHADLFARLDPESAHKLHVIGNGVDADYYSPHILHRNPFPAGQRALVFAASMDDRANAAAAIWFARHVLVPLRADDPSLHLWVVGARTAPRLRALAGIAGVSVTGGVSDVRPYLAHAALVVAPLQAGHGFRHKVLEAMAMQKLVIASPQAVDDLSLRPGDELLIADGAHAYLNQVRAALGRIDTAAIGRAARARVLHEHGWAARMAPLAALIESCGARHASA</sequence>
<dbReference type="OrthoDB" id="9807209at2"/>
<dbReference type="PANTHER" id="PTHR12526">
    <property type="entry name" value="GLYCOSYLTRANSFERASE"/>
    <property type="match status" value="1"/>
</dbReference>
<dbReference type="Proteomes" id="UP000297258">
    <property type="component" value="Unassembled WGS sequence"/>
</dbReference>
<evidence type="ECO:0000313" key="1">
    <source>
        <dbReference type="EMBL" id="TFW35386.1"/>
    </source>
</evidence>